<dbReference type="AlphaFoldDB" id="A0A162RZ03"/>
<evidence type="ECO:0000256" key="1">
    <source>
        <dbReference type="SAM" id="Phobius"/>
    </source>
</evidence>
<feature type="transmembrane region" description="Helical" evidence="1">
    <location>
        <begin position="333"/>
        <end position="355"/>
    </location>
</feature>
<protein>
    <submittedName>
        <fullName evidence="2">Uncharacterized protein</fullName>
    </submittedName>
</protein>
<dbReference type="PATRIC" id="fig|1121326.3.peg.4405"/>
<feature type="transmembrane region" description="Helical" evidence="1">
    <location>
        <begin position="131"/>
        <end position="149"/>
    </location>
</feature>
<comment type="caution">
    <text evidence="2">The sequence shown here is derived from an EMBL/GenBank/DDBJ whole genome shotgun (WGS) entry which is preliminary data.</text>
</comment>
<accession>A0A162RZ03</accession>
<organism evidence="2 3">
    <name type="scientific">Clostridium magnum DSM 2767</name>
    <dbReference type="NCBI Taxonomy" id="1121326"/>
    <lineage>
        <taxon>Bacteria</taxon>
        <taxon>Bacillati</taxon>
        <taxon>Bacillota</taxon>
        <taxon>Clostridia</taxon>
        <taxon>Eubacteriales</taxon>
        <taxon>Clostridiaceae</taxon>
        <taxon>Clostridium</taxon>
    </lineage>
</organism>
<feature type="transmembrane region" description="Helical" evidence="1">
    <location>
        <begin position="398"/>
        <end position="422"/>
    </location>
</feature>
<keyword evidence="1" id="KW-0472">Membrane</keyword>
<evidence type="ECO:0000313" key="2">
    <source>
        <dbReference type="EMBL" id="KZL90570.1"/>
    </source>
</evidence>
<dbReference type="Proteomes" id="UP000076603">
    <property type="component" value="Unassembled WGS sequence"/>
</dbReference>
<gene>
    <name evidence="2" type="ORF">CLMAG_43420</name>
</gene>
<feature type="transmembrane region" description="Helical" evidence="1">
    <location>
        <begin position="69"/>
        <end position="87"/>
    </location>
</feature>
<feature type="transmembrane region" description="Helical" evidence="1">
    <location>
        <begin position="209"/>
        <end position="232"/>
    </location>
</feature>
<dbReference type="STRING" id="1121326.CLMAG_43420"/>
<keyword evidence="1" id="KW-1133">Transmembrane helix</keyword>
<feature type="transmembrane region" description="Helical" evidence="1">
    <location>
        <begin position="429"/>
        <end position="447"/>
    </location>
</feature>
<dbReference type="InterPro" id="IPR025291">
    <property type="entry name" value="DUF4153"/>
</dbReference>
<feature type="transmembrane region" description="Helical" evidence="1">
    <location>
        <begin position="287"/>
        <end position="313"/>
    </location>
</feature>
<sequence>MYKRRGCLISDKKIHNFIIRKGFRMERYFIKKEKINHIDNSISGYEKAITMSSSLILALCIDRFFIDKYWGISVPIFTLVALAFFLWSVKSIGKEESSVLNFKENNVLKLTILTSMILIAITFVLFSNRVLAFFNTIFIIGTFTAYAIIKTNRDVLEDACILKKVIERLIPRVFANFLKPFMFLNELIKKMSKIEVNSEVGKVLKGIVLALPILVVILILLSSADMIFNYYLSMVFTIFDNFQLFDLIPHLIVITLFFLYIFGFIWSFKYEGIYEVSKTKQLFNFEALTVMPVLLMLNVVYLIFTVIQFSYLYGGGSAVLPLSFTYAEYARRGFFELVTVTVINFTIILCTIKFMKRENVKLEKYNNIFLSLLIIFNFNMLFSAHYKMSLYENTYGYTYLRVFVHIFMLLLFILFTIALLGIWVKKIPIAKLCIISSIAMYVVLNYINVDVFIVKKNIELYNRTQNLDANYLGHLSYDTLPYLIQFTLNDNSEIGKELKRKLEDRTETVLDKQYNWYEFNYSRYKGKKILEKLE</sequence>
<keyword evidence="1" id="KW-0812">Transmembrane</keyword>
<name>A0A162RZ03_9CLOT</name>
<dbReference type="EMBL" id="LWAE01000005">
    <property type="protein sequence ID" value="KZL90570.1"/>
    <property type="molecule type" value="Genomic_DNA"/>
</dbReference>
<reference evidence="2 3" key="1">
    <citation type="submission" date="2016-04" db="EMBL/GenBank/DDBJ databases">
        <title>Genome sequence of Clostridium magnum DSM 2767.</title>
        <authorList>
            <person name="Poehlein A."/>
            <person name="Uhlig R."/>
            <person name="Fischer R."/>
            <person name="Bahl H."/>
            <person name="Daniel R."/>
        </authorList>
    </citation>
    <scope>NUCLEOTIDE SEQUENCE [LARGE SCALE GENOMIC DNA]</scope>
    <source>
        <strain evidence="2 3">DSM 2767</strain>
    </source>
</reference>
<keyword evidence="3" id="KW-1185">Reference proteome</keyword>
<feature type="transmembrane region" description="Helical" evidence="1">
    <location>
        <begin position="247"/>
        <end position="266"/>
    </location>
</feature>
<dbReference type="Pfam" id="PF13687">
    <property type="entry name" value="DUF4153"/>
    <property type="match status" value="1"/>
</dbReference>
<evidence type="ECO:0000313" key="3">
    <source>
        <dbReference type="Proteomes" id="UP000076603"/>
    </source>
</evidence>
<feature type="transmembrane region" description="Helical" evidence="1">
    <location>
        <begin position="367"/>
        <end position="386"/>
    </location>
</feature>
<feature type="transmembrane region" description="Helical" evidence="1">
    <location>
        <begin position="107"/>
        <end position="126"/>
    </location>
</feature>
<proteinExistence type="predicted"/>